<dbReference type="GO" id="GO:0005886">
    <property type="term" value="C:plasma membrane"/>
    <property type="evidence" value="ECO:0007669"/>
    <property type="project" value="UniProtKB-SubCell"/>
</dbReference>
<dbReference type="PANTHER" id="PTHR34295:SF4">
    <property type="entry name" value="BIOTIN TRANSPORTER BIOY-RELATED"/>
    <property type="match status" value="1"/>
</dbReference>
<dbReference type="PIRSF" id="PIRSF016661">
    <property type="entry name" value="BioY"/>
    <property type="match status" value="1"/>
</dbReference>
<protein>
    <recommendedName>
        <fullName evidence="8">Biotin transporter</fullName>
    </recommendedName>
</protein>
<dbReference type="Proteomes" id="UP000639396">
    <property type="component" value="Unassembled WGS sequence"/>
</dbReference>
<evidence type="ECO:0000256" key="6">
    <source>
        <dbReference type="ARBA" id="ARBA00022989"/>
    </source>
</evidence>
<evidence type="ECO:0000256" key="3">
    <source>
        <dbReference type="ARBA" id="ARBA00022448"/>
    </source>
</evidence>
<feature type="transmembrane region" description="Helical" evidence="9">
    <location>
        <begin position="92"/>
        <end position="111"/>
    </location>
</feature>
<evidence type="ECO:0000313" key="10">
    <source>
        <dbReference type="EMBL" id="MBD2866431.1"/>
    </source>
</evidence>
<evidence type="ECO:0000256" key="4">
    <source>
        <dbReference type="ARBA" id="ARBA00022475"/>
    </source>
</evidence>
<dbReference type="Gene3D" id="1.10.1760.20">
    <property type="match status" value="1"/>
</dbReference>
<comment type="subcellular location">
    <subcellularLocation>
        <location evidence="1 8">Cell membrane</location>
        <topology evidence="1 8">Multi-pass membrane protein</topology>
    </subcellularLocation>
</comment>
<dbReference type="Pfam" id="PF02632">
    <property type="entry name" value="BioY"/>
    <property type="match status" value="1"/>
</dbReference>
<keyword evidence="4 8" id="KW-1003">Cell membrane</keyword>
<dbReference type="EMBL" id="JACXJA010000058">
    <property type="protein sequence ID" value="MBD2866431.1"/>
    <property type="molecule type" value="Genomic_DNA"/>
</dbReference>
<keyword evidence="6 9" id="KW-1133">Transmembrane helix</keyword>
<evidence type="ECO:0000256" key="8">
    <source>
        <dbReference type="PIRNR" id="PIRNR016661"/>
    </source>
</evidence>
<keyword evidence="7 8" id="KW-0472">Membrane</keyword>
<keyword evidence="11" id="KW-1185">Reference proteome</keyword>
<comment type="caution">
    <text evidence="10">The sequence shown here is derived from an EMBL/GenBank/DDBJ whole genome shotgun (WGS) entry which is preliminary data.</text>
</comment>
<proteinExistence type="inferred from homology"/>
<feature type="transmembrane region" description="Helical" evidence="9">
    <location>
        <begin position="118"/>
        <end position="141"/>
    </location>
</feature>
<keyword evidence="5 9" id="KW-0812">Transmembrane</keyword>
<reference evidence="10" key="1">
    <citation type="submission" date="2020-09" db="EMBL/GenBank/DDBJ databases">
        <title>A novel bacterium of genus Paenibacillus, isolated from South China Sea.</title>
        <authorList>
            <person name="Huang H."/>
            <person name="Mo K."/>
            <person name="Hu Y."/>
        </authorList>
    </citation>
    <scope>NUCLEOTIDE SEQUENCE</scope>
    <source>
        <strain evidence="10">IB182363</strain>
    </source>
</reference>
<name>A0A927H2N2_9BACL</name>
<keyword evidence="3 8" id="KW-0813">Transport</keyword>
<evidence type="ECO:0000256" key="1">
    <source>
        <dbReference type="ARBA" id="ARBA00004651"/>
    </source>
</evidence>
<dbReference type="AlphaFoldDB" id="A0A927H2N2"/>
<evidence type="ECO:0000256" key="9">
    <source>
        <dbReference type="SAM" id="Phobius"/>
    </source>
</evidence>
<feature type="transmembrane region" description="Helical" evidence="9">
    <location>
        <begin position="12"/>
        <end position="35"/>
    </location>
</feature>
<dbReference type="RefSeq" id="WP_190932044.1">
    <property type="nucleotide sequence ID" value="NZ_JACXJA010000058.1"/>
</dbReference>
<comment type="similarity">
    <text evidence="2 8">Belongs to the BioY family.</text>
</comment>
<sequence>MKSGRTPLTVKGIVFSALFGALLVAMSYIQIRFSFSPVQITLENMAVMLAGALLGAYYGFFSMFTVVLLLALGLPLLHGQGGLGLLLGPTGGFIWMFPVSAMLIGWFVNLIKGTGWAAYVAIFLVIELFGSLLLYVTGVPWLMYKLNVPLGKAMLLGCYPYLPFDALKAVAATFIVIQLRRVFPKFL</sequence>
<gene>
    <name evidence="10" type="ORF">IDH45_31110</name>
</gene>
<feature type="transmembrane region" description="Helical" evidence="9">
    <location>
        <begin position="47"/>
        <end position="72"/>
    </location>
</feature>
<evidence type="ECO:0000256" key="7">
    <source>
        <dbReference type="ARBA" id="ARBA00023136"/>
    </source>
</evidence>
<evidence type="ECO:0000313" key="11">
    <source>
        <dbReference type="Proteomes" id="UP000639396"/>
    </source>
</evidence>
<accession>A0A927H2N2</accession>
<dbReference type="GO" id="GO:0015225">
    <property type="term" value="F:biotin transmembrane transporter activity"/>
    <property type="evidence" value="ECO:0007669"/>
    <property type="project" value="UniProtKB-UniRule"/>
</dbReference>
<evidence type="ECO:0000256" key="2">
    <source>
        <dbReference type="ARBA" id="ARBA00010692"/>
    </source>
</evidence>
<feature type="transmembrane region" description="Helical" evidence="9">
    <location>
        <begin position="161"/>
        <end position="179"/>
    </location>
</feature>
<dbReference type="PANTHER" id="PTHR34295">
    <property type="entry name" value="BIOTIN TRANSPORTER BIOY"/>
    <property type="match status" value="1"/>
</dbReference>
<organism evidence="10 11">
    <name type="scientific">Paenibacillus oceani</name>
    <dbReference type="NCBI Taxonomy" id="2772510"/>
    <lineage>
        <taxon>Bacteria</taxon>
        <taxon>Bacillati</taxon>
        <taxon>Bacillota</taxon>
        <taxon>Bacilli</taxon>
        <taxon>Bacillales</taxon>
        <taxon>Paenibacillaceae</taxon>
        <taxon>Paenibacillus</taxon>
    </lineage>
</organism>
<evidence type="ECO:0000256" key="5">
    <source>
        <dbReference type="ARBA" id="ARBA00022692"/>
    </source>
</evidence>
<dbReference type="InterPro" id="IPR003784">
    <property type="entry name" value="BioY"/>
</dbReference>